<sequence length="63" mass="6944">MFSGRGEKSLLAAVLTPHNYHDGADHHRFFFEHFKLKGKEAANACMQILAARGRIAAEMSVTG</sequence>
<dbReference type="EMBL" id="NPKJ01000066">
    <property type="protein sequence ID" value="PAQ06416.1"/>
    <property type="molecule type" value="Genomic_DNA"/>
</dbReference>
<accession>A0A271LGK0</accession>
<evidence type="ECO:0000313" key="1">
    <source>
        <dbReference type="EMBL" id="PAQ06416.1"/>
    </source>
</evidence>
<reference evidence="1 2" key="1">
    <citation type="submission" date="2017-08" db="EMBL/GenBank/DDBJ databases">
        <title>Mesorhizobium wenxinae sp. nov., a novel rhizobial species isolated from root nodules of chickpea (Cicer arietinum L.).</title>
        <authorList>
            <person name="Zhang J."/>
        </authorList>
    </citation>
    <scope>NUCLEOTIDE SEQUENCE [LARGE SCALE GENOMIC DNA]</scope>
    <source>
        <strain evidence="1 2">SDW018</strain>
    </source>
</reference>
<dbReference type="RefSeq" id="WP_095495066.1">
    <property type="nucleotide sequence ID" value="NZ_NPKJ01000066.1"/>
</dbReference>
<comment type="caution">
    <text evidence="1">The sequence shown here is derived from an EMBL/GenBank/DDBJ whole genome shotgun (WGS) entry which is preliminary data.</text>
</comment>
<protein>
    <recommendedName>
        <fullName evidence="3">6,7-dimethyl-8-ribityllumazine synthase</fullName>
    </recommendedName>
</protein>
<dbReference type="GO" id="GO:0009349">
    <property type="term" value="C:riboflavin synthase complex"/>
    <property type="evidence" value="ECO:0007669"/>
    <property type="project" value="InterPro"/>
</dbReference>
<keyword evidence="2" id="KW-1185">Reference proteome</keyword>
<gene>
    <name evidence="1" type="ORF">CIT26_25020</name>
</gene>
<evidence type="ECO:0000313" key="2">
    <source>
        <dbReference type="Proteomes" id="UP000216442"/>
    </source>
</evidence>
<organism evidence="1 2">
    <name type="scientific">Mesorhizobium temperatum</name>
    <dbReference type="NCBI Taxonomy" id="241416"/>
    <lineage>
        <taxon>Bacteria</taxon>
        <taxon>Pseudomonadati</taxon>
        <taxon>Pseudomonadota</taxon>
        <taxon>Alphaproteobacteria</taxon>
        <taxon>Hyphomicrobiales</taxon>
        <taxon>Phyllobacteriaceae</taxon>
        <taxon>Mesorhizobium</taxon>
    </lineage>
</organism>
<name>A0A271LGK0_9HYPH</name>
<dbReference type="AlphaFoldDB" id="A0A271LGK0"/>
<proteinExistence type="predicted"/>
<dbReference type="Proteomes" id="UP000216442">
    <property type="component" value="Unassembled WGS sequence"/>
</dbReference>
<dbReference type="SUPFAM" id="SSF52121">
    <property type="entry name" value="Lumazine synthase"/>
    <property type="match status" value="1"/>
</dbReference>
<evidence type="ECO:0008006" key="3">
    <source>
        <dbReference type="Google" id="ProtNLM"/>
    </source>
</evidence>
<dbReference type="InterPro" id="IPR036467">
    <property type="entry name" value="LS/RS_sf"/>
</dbReference>
<dbReference type="GO" id="GO:0009231">
    <property type="term" value="P:riboflavin biosynthetic process"/>
    <property type="evidence" value="ECO:0007669"/>
    <property type="project" value="InterPro"/>
</dbReference>